<gene>
    <name evidence="1" type="ORF">AUCHE_05_01310</name>
</gene>
<evidence type="ECO:0000313" key="1">
    <source>
        <dbReference type="EMBL" id="GAB77226.1"/>
    </source>
</evidence>
<dbReference type="SUPFAM" id="SSF103196">
    <property type="entry name" value="Roadblock/LC7 domain"/>
    <property type="match status" value="1"/>
</dbReference>
<sequence length="171" mass="18214">MSTETADDDAQLGSSLANDDDAHHEVHMHEGIATQWELWSTIIGKTALPRLEQLREHLPTMTSAILSTADGLNLCAVGISPENVGRLAALNSSMFAVSSAQTEIVQGDEASPMKTLVHLTSETTHTVMVSLVQEPLGHLLLAVSARDVPLGTVVVNVRNAAEDIRTWLSGG</sequence>
<organism evidence="1 2">
    <name type="scientific">Austwickia chelonae NBRC 105200</name>
    <dbReference type="NCBI Taxonomy" id="1184607"/>
    <lineage>
        <taxon>Bacteria</taxon>
        <taxon>Bacillati</taxon>
        <taxon>Actinomycetota</taxon>
        <taxon>Actinomycetes</taxon>
        <taxon>Micrococcales</taxon>
        <taxon>Dermatophilaceae</taxon>
        <taxon>Austwickia</taxon>
    </lineage>
</organism>
<dbReference type="OrthoDB" id="5144207at2"/>
<dbReference type="EMBL" id="BAGZ01000005">
    <property type="protein sequence ID" value="GAB77226.1"/>
    <property type="molecule type" value="Genomic_DNA"/>
</dbReference>
<name>K6ULG4_9MICO</name>
<keyword evidence="2" id="KW-1185">Reference proteome</keyword>
<dbReference type="Proteomes" id="UP000008495">
    <property type="component" value="Unassembled WGS sequence"/>
</dbReference>
<dbReference type="STRING" id="100225.SAMN05421595_1041"/>
<dbReference type="AlphaFoldDB" id="K6ULG4"/>
<comment type="caution">
    <text evidence="1">The sequence shown here is derived from an EMBL/GenBank/DDBJ whole genome shotgun (WGS) entry which is preliminary data.</text>
</comment>
<evidence type="ECO:0008006" key="3">
    <source>
        <dbReference type="Google" id="ProtNLM"/>
    </source>
</evidence>
<evidence type="ECO:0000313" key="2">
    <source>
        <dbReference type="Proteomes" id="UP000008495"/>
    </source>
</evidence>
<reference evidence="1 2" key="1">
    <citation type="submission" date="2012-08" db="EMBL/GenBank/DDBJ databases">
        <title>Whole genome shotgun sequence of Austwickia chelonae NBRC 105200.</title>
        <authorList>
            <person name="Yoshida I."/>
            <person name="Hosoyama A."/>
            <person name="Tsuchikane K."/>
            <person name="Katsumata H."/>
            <person name="Ando Y."/>
            <person name="Ohji S."/>
            <person name="Hamada M."/>
            <person name="Tamura T."/>
            <person name="Yamazoe A."/>
            <person name="Yamazaki S."/>
            <person name="Fujita N."/>
        </authorList>
    </citation>
    <scope>NUCLEOTIDE SEQUENCE [LARGE SCALE GENOMIC DNA]</scope>
    <source>
        <strain evidence="1 2">NBRC 105200</strain>
    </source>
</reference>
<accession>K6ULG4</accession>
<dbReference type="Gene3D" id="3.30.450.30">
    <property type="entry name" value="Dynein light chain 2a, cytoplasmic"/>
    <property type="match status" value="1"/>
</dbReference>
<dbReference type="eggNOG" id="ENOG5033M39">
    <property type="taxonomic scope" value="Bacteria"/>
</dbReference>
<dbReference type="RefSeq" id="WP_006501978.1">
    <property type="nucleotide sequence ID" value="NZ_BAGZ01000005.1"/>
</dbReference>
<proteinExistence type="predicted"/>
<protein>
    <recommendedName>
        <fullName evidence="3">Roadblock/LAMTOR2 domain-containing protein</fullName>
    </recommendedName>
</protein>